<dbReference type="PROSITE" id="PS00067">
    <property type="entry name" value="3HCDH"/>
    <property type="match status" value="1"/>
</dbReference>
<feature type="domain" description="3-hydroxyacyl-CoA dehydrogenase C-terminal" evidence="42">
    <location>
        <begin position="667"/>
        <end position="750"/>
    </location>
</feature>
<dbReference type="InterPro" id="IPR012803">
    <property type="entry name" value="Fa_ox_alpha_mit"/>
</dbReference>
<organism evidence="44 45">
    <name type="scientific">Romanomermis culicivorax</name>
    <name type="common">Nematode worm</name>
    <dbReference type="NCBI Taxonomy" id="13658"/>
    <lineage>
        <taxon>Eukaryota</taxon>
        <taxon>Metazoa</taxon>
        <taxon>Ecdysozoa</taxon>
        <taxon>Nematoda</taxon>
        <taxon>Enoplea</taxon>
        <taxon>Dorylaimia</taxon>
        <taxon>Mermithida</taxon>
        <taxon>Mermithoidea</taxon>
        <taxon>Mermithidae</taxon>
        <taxon>Romanomermis</taxon>
    </lineage>
</organism>
<feature type="active site" description="For hydroxyacyl-coenzyme A dehydrogenase activity" evidence="40">
    <location>
        <position position="502"/>
    </location>
</feature>
<evidence type="ECO:0000256" key="20">
    <source>
        <dbReference type="ARBA" id="ARBA00023268"/>
    </source>
</evidence>
<evidence type="ECO:0000256" key="12">
    <source>
        <dbReference type="ARBA" id="ARBA00022946"/>
    </source>
</evidence>
<evidence type="ECO:0000256" key="9">
    <source>
        <dbReference type="ARBA" id="ARBA00022679"/>
    </source>
</evidence>
<comment type="catalytic activity">
    <reaction evidence="22">
        <text>(3S)-hydroxyhexadecanoyl-CoA + NAD(+) = 3-oxohexadecanoyl-CoA + NADH + H(+)</text>
        <dbReference type="Rhea" id="RHEA:31159"/>
        <dbReference type="ChEBI" id="CHEBI:15378"/>
        <dbReference type="ChEBI" id="CHEBI:57349"/>
        <dbReference type="ChEBI" id="CHEBI:57540"/>
        <dbReference type="ChEBI" id="CHEBI:57945"/>
        <dbReference type="ChEBI" id="CHEBI:62613"/>
    </reaction>
    <physiologicalReaction direction="left-to-right" evidence="22">
        <dbReference type="Rhea" id="RHEA:31160"/>
    </physiologicalReaction>
</comment>
<dbReference type="PANTHER" id="PTHR43612:SF3">
    <property type="entry name" value="TRIFUNCTIONAL ENZYME SUBUNIT ALPHA, MITOCHONDRIAL"/>
    <property type="match status" value="1"/>
</dbReference>
<evidence type="ECO:0000256" key="16">
    <source>
        <dbReference type="ARBA" id="ARBA00023098"/>
    </source>
</evidence>
<evidence type="ECO:0000256" key="28">
    <source>
        <dbReference type="ARBA" id="ARBA00051877"/>
    </source>
</evidence>
<evidence type="ECO:0000256" key="1">
    <source>
        <dbReference type="ARBA" id="ARBA00000469"/>
    </source>
</evidence>
<evidence type="ECO:0000256" key="21">
    <source>
        <dbReference type="ARBA" id="ARBA00035854"/>
    </source>
</evidence>
<dbReference type="EC" id="1.1.1.211" evidence="36"/>
<evidence type="ECO:0000256" key="19">
    <source>
        <dbReference type="ARBA" id="ARBA00023239"/>
    </source>
</evidence>
<evidence type="ECO:0000313" key="44">
    <source>
        <dbReference type="Proteomes" id="UP000887565"/>
    </source>
</evidence>
<comment type="catalytic activity">
    <reaction evidence="26">
        <text>a long-chain (3S)-3-hydroxy fatty acyl-CoA + NAD(+) = a long-chain 3-oxo-fatty acyl-CoA + NADH + H(+)</text>
        <dbReference type="Rhea" id="RHEA:52656"/>
        <dbReference type="ChEBI" id="CHEBI:15378"/>
        <dbReference type="ChEBI" id="CHEBI:57540"/>
        <dbReference type="ChEBI" id="CHEBI:57945"/>
        <dbReference type="ChEBI" id="CHEBI:136757"/>
        <dbReference type="ChEBI" id="CHEBI:136758"/>
        <dbReference type="EC" id="1.1.1.211"/>
    </reaction>
    <physiologicalReaction direction="left-to-right" evidence="26">
        <dbReference type="Rhea" id="RHEA:52657"/>
    </physiologicalReaction>
</comment>
<keyword evidence="19" id="KW-0456">Lyase</keyword>
<evidence type="ECO:0000259" key="43">
    <source>
        <dbReference type="Pfam" id="PF02737"/>
    </source>
</evidence>
<dbReference type="EC" id="4.2.1.17" evidence="6"/>
<keyword evidence="9" id="KW-0808">Transferase</keyword>
<dbReference type="WBParaSite" id="nRc.2.0.1.t02485-RA">
    <property type="protein sequence ID" value="nRc.2.0.1.t02485-RA"/>
    <property type="gene ID" value="nRc.2.0.1.g02485"/>
</dbReference>
<comment type="catalytic activity">
    <reaction evidence="1">
        <text>(3S)-hydroxyhexadecanoyl-CoA = (2E)-hexadecenoyl-CoA + H2O</text>
        <dbReference type="Rhea" id="RHEA:31163"/>
        <dbReference type="ChEBI" id="CHEBI:15377"/>
        <dbReference type="ChEBI" id="CHEBI:61526"/>
        <dbReference type="ChEBI" id="CHEBI:62613"/>
    </reaction>
    <physiologicalReaction direction="right-to-left" evidence="1">
        <dbReference type="Rhea" id="RHEA:31165"/>
    </physiologicalReaction>
</comment>
<dbReference type="Pfam" id="PF00378">
    <property type="entry name" value="ECH_1"/>
    <property type="match status" value="1"/>
</dbReference>
<evidence type="ECO:0000256" key="13">
    <source>
        <dbReference type="ARBA" id="ARBA00022990"/>
    </source>
</evidence>
<comment type="similarity">
    <text evidence="5">In the N-terminal section; belongs to the enoyl-CoA hydratase/isomerase family.</text>
</comment>
<dbReference type="Pfam" id="PF00725">
    <property type="entry name" value="3HCDH"/>
    <property type="match status" value="2"/>
</dbReference>
<keyword evidence="18" id="KW-0472">Membrane</keyword>
<evidence type="ECO:0000256" key="8">
    <source>
        <dbReference type="ARBA" id="ARBA00022553"/>
    </source>
</evidence>
<evidence type="ECO:0000256" key="32">
    <source>
        <dbReference type="ARBA" id="ARBA00052860"/>
    </source>
</evidence>
<evidence type="ECO:0000256" key="14">
    <source>
        <dbReference type="ARBA" id="ARBA00023002"/>
    </source>
</evidence>
<dbReference type="InterPro" id="IPR006108">
    <property type="entry name" value="3HC_DH_C"/>
</dbReference>
<dbReference type="Proteomes" id="UP000887565">
    <property type="component" value="Unplaced"/>
</dbReference>
<feature type="domain" description="3-hydroxyacyl-CoA dehydrogenase NAD binding" evidence="43">
    <location>
        <begin position="355"/>
        <end position="533"/>
    </location>
</feature>
<dbReference type="Gene3D" id="1.10.1040.50">
    <property type="match status" value="1"/>
</dbReference>
<dbReference type="NCBIfam" id="TIGR02441">
    <property type="entry name" value="fa_ox_alpha_mit"/>
    <property type="match status" value="1"/>
</dbReference>
<keyword evidence="12" id="KW-0809">Transit peptide</keyword>
<sequence>MLLRRLVNHRIIYFNRRSNISLSRGMSSKTHIKYSIAGGDIAVIKLDAPNSKENVLNEIVMQEVSESMNEIWSNPAVRGLVFMSGKTGSFIAGADVNMLAKCKTAEEVTALSKAGQDFYSKIEKSSKPIVAAVMGTCMGGGAELALACHYRLAVNNKKTVFAFPEVMLGLLPGSGGTQRLPNLVSLQNAMDMTLTGKNVQARKAKSIGLVDVLVEPLGPGLKPPEDRTLEYLEELAINTARQLANGTLKISRQRSLMERLIGTVTKFQFARDYVFNMAKNTITSKTRGNYPAPLKILECIKTGVEKGPIEGYQAEAKNFGELAMTKEAQALMGLFFGHTECKKNRFGAPAREPKTIAIVGAGLMGAGIAQVSIDKGYKTILKDVNQKALIRGQDQIFTNLNKNVKKKKMNSYERDLFMSNLYPTLEYKELKDADIAIEAVFEDIKLKHTVVNQLEEVIAPHCVLATNTSALPISEIAAVSKRPEKVIGMHYFSPVDKMELLEIIATDKTSKDTAATALHVGLKQKKVVILVKDGPGFYTTRILSPMLAEAVRILQEGCDPKELDTLCKDFGFPVGAATLADEVGIDVGAHIAEDLAKALGPRVAGADVRVLKSMVESGYMGRKSGKGIYVYESGRKDRDVNPGATDIIKRFSSAPRGCDSKEDRQLRLASRFINEAILCLQEGILYNPREGDIGAVFGLGFPPFWGGPFRFVDAYGAAKLVAVMDRFREAYGGCPEFEACQLLRDHAKDNSKLFYPKK</sequence>
<evidence type="ECO:0000256" key="29">
    <source>
        <dbReference type="ARBA" id="ARBA00052224"/>
    </source>
</evidence>
<comment type="catalytic activity">
    <reaction evidence="29">
        <text>(3S)-hydroxyoctanoyl-CoA + NAD(+) = 3-oxooctanoyl-CoA + NADH + H(+)</text>
        <dbReference type="Rhea" id="RHEA:31195"/>
        <dbReference type="ChEBI" id="CHEBI:15378"/>
        <dbReference type="ChEBI" id="CHEBI:57540"/>
        <dbReference type="ChEBI" id="CHEBI:57945"/>
        <dbReference type="ChEBI" id="CHEBI:62617"/>
        <dbReference type="ChEBI" id="CHEBI:62619"/>
    </reaction>
    <physiologicalReaction direction="left-to-right" evidence="29">
        <dbReference type="Rhea" id="RHEA:31196"/>
    </physiologicalReaction>
</comment>
<keyword evidence="14" id="KW-0560">Oxidoreductase</keyword>
<evidence type="ECO:0000256" key="35">
    <source>
        <dbReference type="ARBA" id="ARBA00062153"/>
    </source>
</evidence>
<dbReference type="Gene3D" id="3.40.50.720">
    <property type="entry name" value="NAD(P)-binding Rossmann-like Domain"/>
    <property type="match status" value="1"/>
</dbReference>
<name>A0A915HLX5_ROMCU</name>
<evidence type="ECO:0000256" key="24">
    <source>
        <dbReference type="ARBA" id="ARBA00049556"/>
    </source>
</evidence>
<comment type="similarity">
    <text evidence="4">In the central section; belongs to the 3-hydroxyacyl-CoA dehydrogenase family.</text>
</comment>
<dbReference type="GO" id="GO:0016509">
    <property type="term" value="F:long-chain (3S)-3-hydroxyacyl-CoA dehydrogenase (NAD+) activity"/>
    <property type="evidence" value="ECO:0007669"/>
    <property type="project" value="UniProtKB-EC"/>
</dbReference>
<evidence type="ECO:0000256" key="11">
    <source>
        <dbReference type="ARBA" id="ARBA00022832"/>
    </source>
</evidence>
<comment type="catalytic activity">
    <reaction evidence="25">
        <text>1'-[1,2-di-(9Z,12Z-octadecadienoyl)-sn-glycero-3-phospho]-3'-[1-(9Z,12Z-octadecadienoyl)-sn-glycero-3-phospho]-glycerol + (9Z,12Z)-octadecadienoyl-CoA = 1',3'-bis-[1,2-di-(9Z,12Z-octadecadienoyl)-sn-glycero-3-phospho]-glycerol + CoA</text>
        <dbReference type="Rhea" id="RHEA:43672"/>
        <dbReference type="ChEBI" id="CHEBI:57287"/>
        <dbReference type="ChEBI" id="CHEBI:57383"/>
        <dbReference type="ChEBI" id="CHEBI:83580"/>
        <dbReference type="ChEBI" id="CHEBI:83581"/>
    </reaction>
    <physiologicalReaction direction="left-to-right" evidence="25">
        <dbReference type="Rhea" id="RHEA:43673"/>
    </physiologicalReaction>
</comment>
<feature type="site" description="Important for hydroxyacyl-coenzyme A dehydrogenase activity" evidence="41">
    <location>
        <position position="490"/>
    </location>
</feature>
<evidence type="ECO:0000256" key="7">
    <source>
        <dbReference type="ARBA" id="ARBA00022481"/>
    </source>
</evidence>
<evidence type="ECO:0000256" key="25">
    <source>
        <dbReference type="ARBA" id="ARBA00050222"/>
    </source>
</evidence>
<feature type="site" description="Important for long-chain enoyl-CoA hydratase activity" evidence="41">
    <location>
        <position position="143"/>
    </location>
</feature>
<evidence type="ECO:0000256" key="17">
    <source>
        <dbReference type="ARBA" id="ARBA00023128"/>
    </source>
</evidence>
<comment type="catalytic activity">
    <reaction evidence="24">
        <text>a (3S)-3-hydroxyacyl-CoA + NAD(+) = a 3-oxoacyl-CoA + NADH + H(+)</text>
        <dbReference type="Rhea" id="RHEA:22432"/>
        <dbReference type="ChEBI" id="CHEBI:15378"/>
        <dbReference type="ChEBI" id="CHEBI:57318"/>
        <dbReference type="ChEBI" id="CHEBI:57540"/>
        <dbReference type="ChEBI" id="CHEBI:57945"/>
        <dbReference type="ChEBI" id="CHEBI:90726"/>
        <dbReference type="EC" id="1.1.1.35"/>
    </reaction>
</comment>
<dbReference type="InterPro" id="IPR006176">
    <property type="entry name" value="3-OHacyl-CoA_DH_NAD-bd"/>
</dbReference>
<evidence type="ECO:0000256" key="36">
    <source>
        <dbReference type="ARBA" id="ARBA00066806"/>
    </source>
</evidence>
<evidence type="ECO:0000313" key="45">
    <source>
        <dbReference type="WBParaSite" id="nRc.2.0.1.t02485-RA"/>
    </source>
</evidence>
<evidence type="ECO:0000256" key="37">
    <source>
        <dbReference type="ARBA" id="ARBA00068347"/>
    </source>
</evidence>
<evidence type="ECO:0000256" key="18">
    <source>
        <dbReference type="ARBA" id="ARBA00023136"/>
    </source>
</evidence>
<comment type="catalytic activity">
    <reaction evidence="31">
        <text>(3S)-hydroxytetradecanoyl-CoA + NAD(+) = 3-oxotetradecanoyl-CoA + NADH + H(+)</text>
        <dbReference type="Rhea" id="RHEA:31167"/>
        <dbReference type="ChEBI" id="CHEBI:15378"/>
        <dbReference type="ChEBI" id="CHEBI:57540"/>
        <dbReference type="ChEBI" id="CHEBI:57945"/>
        <dbReference type="ChEBI" id="CHEBI:62543"/>
        <dbReference type="ChEBI" id="CHEBI:62614"/>
    </reaction>
    <physiologicalReaction direction="left-to-right" evidence="31">
        <dbReference type="Rhea" id="RHEA:31168"/>
    </physiologicalReaction>
</comment>
<proteinExistence type="inferred from homology"/>
<feature type="domain" description="3-hydroxyacyl-CoA dehydrogenase C-terminal" evidence="42">
    <location>
        <begin position="536"/>
        <end position="631"/>
    </location>
</feature>
<comment type="catalytic activity">
    <reaction evidence="33">
        <text>(3S)-3-hydroxydodecanoyl-CoA + NAD(+) = 3-oxododecanoyl-CoA + NADH + H(+)</text>
        <dbReference type="Rhea" id="RHEA:31179"/>
        <dbReference type="ChEBI" id="CHEBI:15378"/>
        <dbReference type="ChEBI" id="CHEBI:57540"/>
        <dbReference type="ChEBI" id="CHEBI:57945"/>
        <dbReference type="ChEBI" id="CHEBI:62558"/>
        <dbReference type="ChEBI" id="CHEBI:62615"/>
    </reaction>
    <physiologicalReaction direction="left-to-right" evidence="33">
        <dbReference type="Rhea" id="RHEA:31180"/>
    </physiologicalReaction>
</comment>
<keyword evidence="13" id="KW-0007">Acetylation</keyword>
<dbReference type="SUPFAM" id="SSF51735">
    <property type="entry name" value="NAD(P)-binding Rossmann-fold domains"/>
    <property type="match status" value="1"/>
</dbReference>
<dbReference type="FunFam" id="1.10.1040.50:FF:000002">
    <property type="entry name" value="Trifunctional enzyme subunit alpha, mitochondrial"/>
    <property type="match status" value="1"/>
</dbReference>
<feature type="site" description="Important for long-chain enoyl-CoA hydratase activity" evidence="41">
    <location>
        <position position="165"/>
    </location>
</feature>
<evidence type="ECO:0000256" key="2">
    <source>
        <dbReference type="ARBA" id="ARBA00004273"/>
    </source>
</evidence>
<evidence type="ECO:0000256" key="22">
    <source>
        <dbReference type="ARBA" id="ARBA00047613"/>
    </source>
</evidence>
<evidence type="ECO:0000256" key="31">
    <source>
        <dbReference type="ARBA" id="ARBA00052834"/>
    </source>
</evidence>
<evidence type="ECO:0000256" key="23">
    <source>
        <dbReference type="ARBA" id="ARBA00048361"/>
    </source>
</evidence>
<comment type="catalytic activity">
    <reaction evidence="32">
        <text>1'-[1,2-di-(9Z,12Z-octadecadienoyl)-sn-glycero-3-phospho]-3'-[1-(9Z,12Z-octadecadienoyl)-sn-glycero-3-phospho]-glycerol + (9Z)-octadecenoyl-CoA = 1'-[1,2-di-(9Z,12Z-octadecadienoyl)-sn-glycero-3-phospho]-3'-[1-(9Z,12Z-octadecadienoyl)-2-(9Z-octadecenoyl)-sn-glycero-3-phospho]-glycerol + CoA</text>
        <dbReference type="Rhea" id="RHEA:43676"/>
        <dbReference type="ChEBI" id="CHEBI:57287"/>
        <dbReference type="ChEBI" id="CHEBI:57387"/>
        <dbReference type="ChEBI" id="CHEBI:83580"/>
        <dbReference type="ChEBI" id="CHEBI:83582"/>
    </reaction>
    <physiologicalReaction direction="left-to-right" evidence="32">
        <dbReference type="Rhea" id="RHEA:43677"/>
    </physiologicalReaction>
</comment>
<evidence type="ECO:0000256" key="15">
    <source>
        <dbReference type="ARBA" id="ARBA00023027"/>
    </source>
</evidence>
<comment type="catalytic activity">
    <reaction evidence="21">
        <text>a (3S)-3-hydroxyacyl-CoA = a (2E)-enoyl-CoA + H2O</text>
        <dbReference type="Rhea" id="RHEA:16105"/>
        <dbReference type="ChEBI" id="CHEBI:15377"/>
        <dbReference type="ChEBI" id="CHEBI:57318"/>
        <dbReference type="ChEBI" id="CHEBI:58856"/>
        <dbReference type="EC" id="4.2.1.17"/>
    </reaction>
    <physiologicalReaction direction="right-to-left" evidence="21">
        <dbReference type="Rhea" id="RHEA:16107"/>
    </physiologicalReaction>
</comment>
<reference evidence="45" key="1">
    <citation type="submission" date="2022-11" db="UniProtKB">
        <authorList>
            <consortium name="WormBaseParasite"/>
        </authorList>
    </citation>
    <scope>IDENTIFICATION</scope>
</reference>
<dbReference type="SUPFAM" id="SSF48179">
    <property type="entry name" value="6-phosphogluconate dehydrogenase C-terminal domain-like"/>
    <property type="match status" value="2"/>
</dbReference>
<keyword evidence="10" id="KW-0999">Mitochondrion inner membrane</keyword>
<comment type="subunit">
    <text evidence="35">Heterotetramer of 2 alpha/HADHA and 2 beta/HADHB subunits; forms the mitochondrial trifunctional enzyme. Also purified as higher order heterooligomers including a 4 alpha/HADHA and 4 beta/HADHB heterooligomer which physiological significance remains unclear. The mitochondrial trifunctional enzyme interacts with MTLN.</text>
</comment>
<keyword evidence="16" id="KW-0443">Lipid metabolism</keyword>
<dbReference type="InterPro" id="IPR001753">
    <property type="entry name" value="Enoyl-CoA_hydra/iso"/>
</dbReference>
<dbReference type="GO" id="GO:0070403">
    <property type="term" value="F:NAD+ binding"/>
    <property type="evidence" value="ECO:0007669"/>
    <property type="project" value="InterPro"/>
</dbReference>
<dbReference type="GO" id="GO:0016507">
    <property type="term" value="C:mitochondrial fatty acid beta-oxidation multienzyme complex"/>
    <property type="evidence" value="ECO:0007669"/>
    <property type="project" value="InterPro"/>
</dbReference>
<comment type="catalytic activity">
    <reaction evidence="23">
        <text>(3S)-hydroxydecanoyl-CoA + NAD(+) = 3-oxodecanoyl-CoA + NADH + H(+)</text>
        <dbReference type="Rhea" id="RHEA:31187"/>
        <dbReference type="ChEBI" id="CHEBI:15378"/>
        <dbReference type="ChEBI" id="CHEBI:57540"/>
        <dbReference type="ChEBI" id="CHEBI:57945"/>
        <dbReference type="ChEBI" id="CHEBI:62548"/>
        <dbReference type="ChEBI" id="CHEBI:62616"/>
    </reaction>
    <physiologicalReaction direction="left-to-right" evidence="23">
        <dbReference type="Rhea" id="RHEA:31188"/>
    </physiologicalReaction>
</comment>
<keyword evidence="8" id="KW-0597">Phosphoprotein</keyword>
<comment type="catalytic activity">
    <reaction evidence="28">
        <text>(3S)-hydroxyoctanoyl-CoA = (2E)-octenoyl-CoA + H2O</text>
        <dbReference type="Rhea" id="RHEA:31199"/>
        <dbReference type="ChEBI" id="CHEBI:15377"/>
        <dbReference type="ChEBI" id="CHEBI:62242"/>
        <dbReference type="ChEBI" id="CHEBI:62617"/>
    </reaction>
    <physiologicalReaction direction="right-to-left" evidence="28">
        <dbReference type="Rhea" id="RHEA:31201"/>
    </physiologicalReaction>
</comment>
<evidence type="ECO:0000256" key="34">
    <source>
        <dbReference type="ARBA" id="ARBA00052989"/>
    </source>
</evidence>
<dbReference type="GO" id="GO:0006635">
    <property type="term" value="P:fatty acid beta-oxidation"/>
    <property type="evidence" value="ECO:0007669"/>
    <property type="project" value="InterPro"/>
</dbReference>
<dbReference type="PANTHER" id="PTHR43612">
    <property type="entry name" value="TRIFUNCTIONAL ENZYME SUBUNIT ALPHA"/>
    <property type="match status" value="1"/>
</dbReference>
<comment type="catalytic activity">
    <reaction evidence="34">
        <text>1'-[1,2-di-(9Z,12Z-octadecadienoyl)-sn-glycero-3-phospho]-3'-[1-(9Z,12Z-octadecadienoyl)-sn-glycero-3-phospho]-glycerol + hexadecanoyl-CoA = 1'-[1,2-di-(9Z,12Z-octadecadienoyl)-sn-glycero-3-phospho]-3'-[1-(9Z,12Z-octadecadienoyl)-2-hexadecanoyl-sn-glycero-3-phospho]-glycerol + CoA</text>
        <dbReference type="Rhea" id="RHEA:43680"/>
        <dbReference type="ChEBI" id="CHEBI:57287"/>
        <dbReference type="ChEBI" id="CHEBI:57379"/>
        <dbReference type="ChEBI" id="CHEBI:83580"/>
        <dbReference type="ChEBI" id="CHEBI:83583"/>
    </reaction>
    <physiologicalReaction direction="left-to-right" evidence="34">
        <dbReference type="Rhea" id="RHEA:43681"/>
    </physiologicalReaction>
</comment>
<comment type="subcellular location">
    <subcellularLocation>
        <location evidence="2">Mitochondrion inner membrane</location>
    </subcellularLocation>
</comment>
<evidence type="ECO:0000259" key="42">
    <source>
        <dbReference type="Pfam" id="PF00725"/>
    </source>
</evidence>
<keyword evidence="15" id="KW-0520">NAD</keyword>
<keyword evidence="20" id="KW-0511">Multifunctional enzyme</keyword>
<evidence type="ECO:0000256" key="38">
    <source>
        <dbReference type="ARBA" id="ARBA00077617"/>
    </source>
</evidence>
<evidence type="ECO:0000256" key="33">
    <source>
        <dbReference type="ARBA" id="ARBA00052945"/>
    </source>
</evidence>
<dbReference type="FunFam" id="3.40.50.720:FF:000009">
    <property type="entry name" value="Fatty oxidation complex, alpha subunit"/>
    <property type="match status" value="1"/>
</dbReference>
<keyword evidence="17" id="KW-0496">Mitochondrion</keyword>
<dbReference type="InterPro" id="IPR006180">
    <property type="entry name" value="3-OHacyl-CoA_DH_CS"/>
</dbReference>
<evidence type="ECO:0000256" key="30">
    <source>
        <dbReference type="ARBA" id="ARBA00052711"/>
    </source>
</evidence>
<dbReference type="InterPro" id="IPR050136">
    <property type="entry name" value="FA_oxidation_alpha_subunit"/>
</dbReference>
<dbReference type="InterPro" id="IPR036291">
    <property type="entry name" value="NAD(P)-bd_dom_sf"/>
</dbReference>
<evidence type="ECO:0000256" key="3">
    <source>
        <dbReference type="ARBA" id="ARBA00005005"/>
    </source>
</evidence>
<dbReference type="InterPro" id="IPR008927">
    <property type="entry name" value="6-PGluconate_DH-like_C_sf"/>
</dbReference>
<evidence type="ECO:0000256" key="26">
    <source>
        <dbReference type="ARBA" id="ARBA00050446"/>
    </source>
</evidence>
<dbReference type="FunFam" id="3.90.226.10:FF:000011">
    <property type="entry name" value="Fatty acid oxidation complex subunit alpha"/>
    <property type="match status" value="1"/>
</dbReference>
<evidence type="ECO:0000256" key="41">
    <source>
        <dbReference type="PIRSR" id="PIRSR612803-2"/>
    </source>
</evidence>
<dbReference type="Pfam" id="PF02737">
    <property type="entry name" value="3HCDH_N"/>
    <property type="match status" value="1"/>
</dbReference>
<evidence type="ECO:0000256" key="40">
    <source>
        <dbReference type="PIRSR" id="PIRSR612803-1"/>
    </source>
</evidence>
<dbReference type="Gene3D" id="3.90.226.10">
    <property type="entry name" value="2-enoyl-CoA Hydratase, Chain A, domain 1"/>
    <property type="match status" value="1"/>
</dbReference>
<evidence type="ECO:0000256" key="27">
    <source>
        <dbReference type="ARBA" id="ARBA00051215"/>
    </source>
</evidence>
<dbReference type="OMA" id="ESTTIRW"/>
<dbReference type="AlphaFoldDB" id="A0A915HLX5"/>
<dbReference type="InterPro" id="IPR029045">
    <property type="entry name" value="ClpP/crotonase-like_dom_sf"/>
</dbReference>
<dbReference type="GO" id="GO:0016740">
    <property type="term" value="F:transferase activity"/>
    <property type="evidence" value="ECO:0007669"/>
    <property type="project" value="UniProtKB-KW"/>
</dbReference>
<evidence type="ECO:0000256" key="39">
    <source>
        <dbReference type="ARBA" id="ARBA00083277"/>
    </source>
</evidence>
<dbReference type="CDD" id="cd06558">
    <property type="entry name" value="crotonase-like"/>
    <property type="match status" value="1"/>
</dbReference>
<dbReference type="SUPFAM" id="SSF52096">
    <property type="entry name" value="ClpP/crotonase"/>
    <property type="match status" value="1"/>
</dbReference>
<keyword evidence="44" id="KW-1185">Reference proteome</keyword>
<keyword evidence="7" id="KW-0488">Methylation</keyword>
<dbReference type="GO" id="GO:0005743">
    <property type="term" value="C:mitochondrial inner membrane"/>
    <property type="evidence" value="ECO:0007669"/>
    <property type="project" value="UniProtKB-SubCell"/>
</dbReference>
<comment type="pathway">
    <text evidence="3">Lipid metabolism; fatty acid beta-oxidation.</text>
</comment>
<accession>A0A915HLX5</accession>
<evidence type="ECO:0000256" key="4">
    <source>
        <dbReference type="ARBA" id="ARBA00007005"/>
    </source>
</evidence>
<evidence type="ECO:0000256" key="10">
    <source>
        <dbReference type="ARBA" id="ARBA00022792"/>
    </source>
</evidence>
<protein>
    <recommendedName>
        <fullName evidence="37">Trifunctional enzyme subunit alpha, mitochondrial</fullName>
        <ecNumber evidence="36">1.1.1.211</ecNumber>
        <ecNumber evidence="6">4.2.1.17</ecNumber>
    </recommendedName>
    <alternativeName>
        <fullName evidence="38">Monolysocardiolipin acyltransferase</fullName>
    </alternativeName>
    <alternativeName>
        <fullName evidence="39">TP-alpha</fullName>
    </alternativeName>
</protein>
<comment type="catalytic activity">
    <reaction evidence="27">
        <text>a 4-saturated-(3S)-3-hydroxyacyl-CoA = a (3E)-enoyl-CoA + H2O</text>
        <dbReference type="Rhea" id="RHEA:20724"/>
        <dbReference type="ChEBI" id="CHEBI:15377"/>
        <dbReference type="ChEBI" id="CHEBI:58521"/>
        <dbReference type="ChEBI" id="CHEBI:137480"/>
        <dbReference type="EC" id="4.2.1.17"/>
    </reaction>
    <physiologicalReaction direction="right-to-left" evidence="27">
        <dbReference type="Rhea" id="RHEA:20726"/>
    </physiologicalReaction>
</comment>
<evidence type="ECO:0000256" key="5">
    <source>
        <dbReference type="ARBA" id="ARBA00008750"/>
    </source>
</evidence>
<evidence type="ECO:0000256" key="6">
    <source>
        <dbReference type="ARBA" id="ARBA00012076"/>
    </source>
</evidence>
<dbReference type="GO" id="GO:0004300">
    <property type="term" value="F:enoyl-CoA hydratase activity"/>
    <property type="evidence" value="ECO:0007669"/>
    <property type="project" value="UniProtKB-EC"/>
</dbReference>
<keyword evidence="11" id="KW-0276">Fatty acid metabolism</keyword>
<comment type="catalytic activity">
    <reaction evidence="30">
        <text>(3S)-3-hydroxydodecanoyl-CoA = (2E)-dodecenoyl-CoA + H2O</text>
        <dbReference type="Rhea" id="RHEA:31075"/>
        <dbReference type="ChEBI" id="CHEBI:15377"/>
        <dbReference type="ChEBI" id="CHEBI:57330"/>
        <dbReference type="ChEBI" id="CHEBI:62558"/>
    </reaction>
    <physiologicalReaction direction="right-to-left" evidence="30">
        <dbReference type="Rhea" id="RHEA:31077"/>
    </physiologicalReaction>
</comment>